<organism evidence="1 2">
    <name type="scientific">Panagrolaimus sp. ES5</name>
    <dbReference type="NCBI Taxonomy" id="591445"/>
    <lineage>
        <taxon>Eukaryota</taxon>
        <taxon>Metazoa</taxon>
        <taxon>Ecdysozoa</taxon>
        <taxon>Nematoda</taxon>
        <taxon>Chromadorea</taxon>
        <taxon>Rhabditida</taxon>
        <taxon>Tylenchina</taxon>
        <taxon>Panagrolaimomorpha</taxon>
        <taxon>Panagrolaimoidea</taxon>
        <taxon>Panagrolaimidae</taxon>
        <taxon>Panagrolaimus</taxon>
    </lineage>
</organism>
<reference evidence="2" key="1">
    <citation type="submission" date="2022-11" db="UniProtKB">
        <authorList>
            <consortium name="WormBaseParasite"/>
        </authorList>
    </citation>
    <scope>IDENTIFICATION</scope>
</reference>
<evidence type="ECO:0000313" key="1">
    <source>
        <dbReference type="Proteomes" id="UP000887579"/>
    </source>
</evidence>
<name>A0AC34FHE1_9BILA</name>
<evidence type="ECO:0000313" key="2">
    <source>
        <dbReference type="WBParaSite" id="ES5_v2.g16209.t1"/>
    </source>
</evidence>
<dbReference type="WBParaSite" id="ES5_v2.g16209.t1">
    <property type="protein sequence ID" value="ES5_v2.g16209.t1"/>
    <property type="gene ID" value="ES5_v2.g16209"/>
</dbReference>
<sequence>MNSKFADVTLISSDGIEIPSHRCILAEYSKVFAKLFEESEQVPSKIYIEDFDADLIRAALKLCFGQENAVIKNDEKLYTFFNKYEIFHYQ</sequence>
<dbReference type="Proteomes" id="UP000887579">
    <property type="component" value="Unplaced"/>
</dbReference>
<proteinExistence type="predicted"/>
<protein>
    <submittedName>
        <fullName evidence="2">BTB domain-containing protein</fullName>
    </submittedName>
</protein>
<accession>A0AC34FHE1</accession>